<reference evidence="2 4" key="1">
    <citation type="submission" date="2018-05" db="EMBL/GenBank/DDBJ databases">
        <title>Genome sequencing, assembly and analysis of the novel insecticidal bacterium, Chromobacterium phragmitis.</title>
        <authorList>
            <person name="Sparks M.E."/>
            <person name="Blackburn M.B."/>
            <person name="Gundersen-Rindal D.E."/>
        </authorList>
    </citation>
    <scope>NUCLEOTIDE SEQUENCE [LARGE SCALE GENOMIC DNA]</scope>
    <source>
        <strain evidence="2">IIBBL 274-1</strain>
    </source>
</reference>
<keyword evidence="5" id="KW-1185">Reference proteome</keyword>
<dbReference type="SUPFAM" id="SSF53850">
    <property type="entry name" value="Periplasmic binding protein-like II"/>
    <property type="match status" value="1"/>
</dbReference>
<dbReference type="AlphaFoldDB" id="A0A344UMI7"/>
<evidence type="ECO:0000313" key="2">
    <source>
        <dbReference type="EMBL" id="AXE36485.1"/>
    </source>
</evidence>
<dbReference type="Gene3D" id="3.40.190.10">
    <property type="entry name" value="Periplasmic binding protein-like II"/>
    <property type="match status" value="2"/>
</dbReference>
<dbReference type="Proteomes" id="UP001462502">
    <property type="component" value="Unassembled WGS sequence"/>
</dbReference>
<dbReference type="EMBL" id="CP029554">
    <property type="protein sequence ID" value="AXE36485.1"/>
    <property type="molecule type" value="Genomic_DNA"/>
</dbReference>
<dbReference type="EMBL" id="JBDXMI010000001">
    <property type="protein sequence ID" value="MEO9383955.1"/>
    <property type="molecule type" value="Genomic_DNA"/>
</dbReference>
<name>A0A344UMI7_9NEIS</name>
<feature type="domain" description="Solute-binding protein family 3/N-terminal" evidence="1">
    <location>
        <begin position="47"/>
        <end position="260"/>
    </location>
</feature>
<dbReference type="PANTHER" id="PTHR38834:SF3">
    <property type="entry name" value="SOLUTE-BINDING PROTEIN FAMILY 3_N-TERMINAL DOMAIN-CONTAINING PROTEIN"/>
    <property type="match status" value="1"/>
</dbReference>
<dbReference type="KEGG" id="chrb:DK843_20605"/>
<evidence type="ECO:0000313" key="5">
    <source>
        <dbReference type="Proteomes" id="UP001462502"/>
    </source>
</evidence>
<gene>
    <name evidence="3" type="ORF">ABI908_07455</name>
    <name evidence="2" type="ORF">DK843_20605</name>
</gene>
<reference evidence="3 5" key="2">
    <citation type="submission" date="2024-05" db="EMBL/GenBank/DDBJ databases">
        <authorList>
            <person name="De Oliveira J.P."/>
            <person name="Noriler S.A."/>
            <person name="De Oliveira A.G."/>
            <person name="Sipoli D.S."/>
        </authorList>
    </citation>
    <scope>NUCLEOTIDE SEQUENCE [LARGE SCALE GENOMIC DNA]</scope>
    <source>
        <strain evidence="3 5">LABIM192</strain>
    </source>
</reference>
<evidence type="ECO:0000313" key="4">
    <source>
        <dbReference type="Proteomes" id="UP000252038"/>
    </source>
</evidence>
<evidence type="ECO:0000313" key="3">
    <source>
        <dbReference type="EMBL" id="MEO9383955.1"/>
    </source>
</evidence>
<dbReference type="InterPro" id="IPR001638">
    <property type="entry name" value="Solute-binding_3/MltF_N"/>
</dbReference>
<evidence type="ECO:0000259" key="1">
    <source>
        <dbReference type="Pfam" id="PF00497"/>
    </source>
</evidence>
<dbReference type="RefSeq" id="WP_114074214.1">
    <property type="nucleotide sequence ID" value="NZ_CP029554.1"/>
</dbReference>
<dbReference type="Pfam" id="PF00497">
    <property type="entry name" value="SBP_bac_3"/>
    <property type="match status" value="1"/>
</dbReference>
<sequence>MSGTAFGATVKKWQPAEKVAMIRGLWLLMLVATTSVAASLPPLVLLTEDDPPLTYSASGKPAGMVVEIVREIQRRVGSRDAIEVMPWARAYRLAQSKADTALFNTNRIREREGMFKWVGPVTMTSGSLFVRQDSHARADSLDEAKRLSQILVVRDWYLQQVLIDEGFSNLGTVATPNQMITMLMLGRTEVIASENTTLPIQLRQQGYRGNEVRKLLTFTHTYGYIAFSKITSDQVVRTWQRALDEMKRDGSFAAIYHRWLPGEQVPD</sequence>
<dbReference type="Proteomes" id="UP000252038">
    <property type="component" value="Chromosome"/>
</dbReference>
<protein>
    <submittedName>
        <fullName evidence="2">Amino acid ABC transporter substrate-binding protein</fullName>
    </submittedName>
    <submittedName>
        <fullName evidence="3">Transporter substrate-binding domain-containing protein</fullName>
    </submittedName>
</protein>
<proteinExistence type="predicted"/>
<accession>A0A344UMI7</accession>
<dbReference type="PANTHER" id="PTHR38834">
    <property type="entry name" value="PERIPLASMIC SUBSTRATE BINDING PROTEIN FAMILY 3"/>
    <property type="match status" value="1"/>
</dbReference>
<organism evidence="2 4">
    <name type="scientific">Chromobacterium phragmitis</name>
    <dbReference type="NCBI Taxonomy" id="2202141"/>
    <lineage>
        <taxon>Bacteria</taxon>
        <taxon>Pseudomonadati</taxon>
        <taxon>Pseudomonadota</taxon>
        <taxon>Betaproteobacteria</taxon>
        <taxon>Neisseriales</taxon>
        <taxon>Chromobacteriaceae</taxon>
        <taxon>Chromobacterium</taxon>
    </lineage>
</organism>